<evidence type="ECO:0000313" key="4">
    <source>
        <dbReference type="Proteomes" id="UP001500908"/>
    </source>
</evidence>
<gene>
    <name evidence="3" type="ORF">GCM10022402_34930</name>
</gene>
<evidence type="ECO:0000256" key="2">
    <source>
        <dbReference type="ARBA" id="ARBA00023235"/>
    </source>
</evidence>
<proteinExistence type="inferred from homology"/>
<protein>
    <recommendedName>
        <fullName evidence="5">Mannose or cellobiose epimerase, N-acyl-D-glucosamine 2-epimerase family</fullName>
    </recommendedName>
</protein>
<evidence type="ECO:0008006" key="5">
    <source>
        <dbReference type="Google" id="ProtNLM"/>
    </source>
</evidence>
<dbReference type="EMBL" id="BAABDD010000018">
    <property type="protein sequence ID" value="GAA3753165.1"/>
    <property type="molecule type" value="Genomic_DNA"/>
</dbReference>
<dbReference type="InterPro" id="IPR008928">
    <property type="entry name" value="6-hairpin_glycosidase_sf"/>
</dbReference>
<dbReference type="Pfam" id="PF07221">
    <property type="entry name" value="GlcNAc_2-epim"/>
    <property type="match status" value="1"/>
</dbReference>
<accession>A0ABP7G0M1</accession>
<dbReference type="Gene3D" id="1.50.10.10">
    <property type="match status" value="1"/>
</dbReference>
<evidence type="ECO:0000256" key="1">
    <source>
        <dbReference type="ARBA" id="ARBA00008558"/>
    </source>
</evidence>
<dbReference type="SUPFAM" id="SSF48208">
    <property type="entry name" value="Six-hairpin glycosidases"/>
    <property type="match status" value="1"/>
</dbReference>
<reference evidence="4" key="1">
    <citation type="journal article" date="2019" name="Int. J. Syst. Evol. Microbiol.">
        <title>The Global Catalogue of Microorganisms (GCM) 10K type strain sequencing project: providing services to taxonomists for standard genome sequencing and annotation.</title>
        <authorList>
            <consortium name="The Broad Institute Genomics Platform"/>
            <consortium name="The Broad Institute Genome Sequencing Center for Infectious Disease"/>
            <person name="Wu L."/>
            <person name="Ma J."/>
        </authorList>
    </citation>
    <scope>NUCLEOTIDE SEQUENCE [LARGE SCALE GENOMIC DNA]</scope>
    <source>
        <strain evidence="4">JCM 17137</strain>
    </source>
</reference>
<name>A0ABP7G0M1_9ACTN</name>
<comment type="caution">
    <text evidence="3">The sequence shown here is derived from an EMBL/GenBank/DDBJ whole genome shotgun (WGS) entry which is preliminary data.</text>
</comment>
<dbReference type="Proteomes" id="UP001500908">
    <property type="component" value="Unassembled WGS sequence"/>
</dbReference>
<keyword evidence="4" id="KW-1185">Reference proteome</keyword>
<dbReference type="InterPro" id="IPR010819">
    <property type="entry name" value="AGE/CE"/>
</dbReference>
<organism evidence="3 4">
    <name type="scientific">Salinactinospora qingdaonensis</name>
    <dbReference type="NCBI Taxonomy" id="702744"/>
    <lineage>
        <taxon>Bacteria</taxon>
        <taxon>Bacillati</taxon>
        <taxon>Actinomycetota</taxon>
        <taxon>Actinomycetes</taxon>
        <taxon>Streptosporangiales</taxon>
        <taxon>Nocardiopsidaceae</taxon>
        <taxon>Salinactinospora</taxon>
    </lineage>
</organism>
<sequence>MTGTPTNPKADGRRAAPDALDFTFSDAAAGYVLERVGNQVRLRTFDDRVLTLRLTDTTSGQLLRNLSDPYNDVTGRLYDLLVPGALIFSYGPVYPEAEGLRYQASRLVFVSESPSSPPYEEPGWWVDQLYALARFYRRSQFGTAPADFGKYRTEIGGSGEKTQRHVQETDTISRMVYGMATAYMLTGDEDFLEVAERGSRYLHDHMRFADPTEEVVYWYHGIDVSGTHEHKLFASEFGDDYRAIPAYEQIYALVGLTQTYRLTGDPQIKADVEGTVRLFERFFADPKLGGYYSHIDPVTLSPHHDYLGPNRSRKNWNSVGDHAPAYLFNLYLATGEERYRRMLEHTFDMIVAHMPDRSPEASPFVYERFHGDWTPDRSWGWQQDRAVVGHNLKIAWNLTRMNALTPKNEYRALAERIADTMPAHGRDPQRGGWYDLMQRVATDGRHDFVWHDRKTWWQQEQAILAYLILAGQTGNSDYHKQARESAAFYNAFFLDHDEGGVYFTVLAEGLPYLIGDERLKGSHAMSMYHKAELCYLAEVYTRLLLRAEPMDLWFRPRSDATFPDQTLRVAPDVLPRGRVALDQVTIDGSRYTDFDAESLSIRLPHSDNPMTVRARLRPSETRR</sequence>
<dbReference type="InterPro" id="IPR012341">
    <property type="entry name" value="6hp_glycosidase-like_sf"/>
</dbReference>
<evidence type="ECO:0000313" key="3">
    <source>
        <dbReference type="EMBL" id="GAA3753165.1"/>
    </source>
</evidence>
<dbReference type="RefSeq" id="WP_344973192.1">
    <property type="nucleotide sequence ID" value="NZ_BAABDD010000018.1"/>
</dbReference>
<dbReference type="PANTHER" id="PTHR15108">
    <property type="entry name" value="N-ACYLGLUCOSAMINE-2-EPIMERASE"/>
    <property type="match status" value="1"/>
</dbReference>
<keyword evidence="2" id="KW-0413">Isomerase</keyword>
<comment type="similarity">
    <text evidence="1">Belongs to the N-acylglucosamine 2-epimerase family.</text>
</comment>